<accession>B1Y4U2</accession>
<dbReference type="HOGENOM" id="CLU_1934564_0_0_4"/>
<protein>
    <submittedName>
        <fullName evidence="2">Uncharacterized protein</fullName>
    </submittedName>
</protein>
<dbReference type="Proteomes" id="UP000001693">
    <property type="component" value="Chromosome"/>
</dbReference>
<dbReference type="AlphaFoldDB" id="B1Y4U2"/>
<keyword evidence="1" id="KW-0732">Signal</keyword>
<dbReference type="eggNOG" id="ENOG5032VPF">
    <property type="taxonomic scope" value="Bacteria"/>
</dbReference>
<dbReference type="EMBL" id="CP001013">
    <property type="protein sequence ID" value="ACB34655.1"/>
    <property type="molecule type" value="Genomic_DNA"/>
</dbReference>
<name>B1Y4U2_LEPCP</name>
<dbReference type="STRING" id="395495.Lcho_2390"/>
<gene>
    <name evidence="2" type="ordered locus">Lcho_2390</name>
</gene>
<reference evidence="2 3" key="1">
    <citation type="submission" date="2008-03" db="EMBL/GenBank/DDBJ databases">
        <title>Complete sequence of Leptothrix cholodnii SP-6.</title>
        <authorList>
            <consortium name="US DOE Joint Genome Institute"/>
            <person name="Copeland A."/>
            <person name="Lucas S."/>
            <person name="Lapidus A."/>
            <person name="Glavina del Rio T."/>
            <person name="Dalin E."/>
            <person name="Tice H."/>
            <person name="Bruce D."/>
            <person name="Goodwin L."/>
            <person name="Pitluck S."/>
            <person name="Chertkov O."/>
            <person name="Brettin T."/>
            <person name="Detter J.C."/>
            <person name="Han C."/>
            <person name="Kuske C.R."/>
            <person name="Schmutz J."/>
            <person name="Larimer F."/>
            <person name="Land M."/>
            <person name="Hauser L."/>
            <person name="Kyrpides N."/>
            <person name="Lykidis A."/>
            <person name="Emerson D."/>
            <person name="Richardson P."/>
        </authorList>
    </citation>
    <scope>NUCLEOTIDE SEQUENCE [LARGE SCALE GENOMIC DNA]</scope>
    <source>
        <strain evidence="3">ATCC 51168 / LMG 8142 / SP-6</strain>
    </source>
</reference>
<dbReference type="KEGG" id="lch:Lcho_2390"/>
<feature type="signal peptide" evidence="1">
    <location>
        <begin position="1"/>
        <end position="22"/>
    </location>
</feature>
<sequence precursor="true">MPSSARPFLFACAALIALPALASARPAPQVLCHVTYGGETQILRASPVASPYAVAPVAIGSYFLFRIVVQTEPAALAAVKLYTYADREGGPVPIHQQAVAWPPPRLRPGAPGGFTGLQWVYEPVRDGELQYWCERRADRSAR</sequence>
<keyword evidence="3" id="KW-1185">Reference proteome</keyword>
<feature type="chain" id="PRO_5002770513" evidence="1">
    <location>
        <begin position="23"/>
        <end position="142"/>
    </location>
</feature>
<dbReference type="RefSeq" id="WP_012347411.1">
    <property type="nucleotide sequence ID" value="NC_010524.1"/>
</dbReference>
<evidence type="ECO:0000313" key="3">
    <source>
        <dbReference type="Proteomes" id="UP000001693"/>
    </source>
</evidence>
<evidence type="ECO:0000256" key="1">
    <source>
        <dbReference type="SAM" id="SignalP"/>
    </source>
</evidence>
<proteinExistence type="predicted"/>
<evidence type="ECO:0000313" key="2">
    <source>
        <dbReference type="EMBL" id="ACB34655.1"/>
    </source>
</evidence>
<organism evidence="2 3">
    <name type="scientific">Leptothrix cholodnii (strain ATCC 51168 / LMG 8142 / SP-6)</name>
    <name type="common">Leptothrix discophora (strain SP-6)</name>
    <dbReference type="NCBI Taxonomy" id="395495"/>
    <lineage>
        <taxon>Bacteria</taxon>
        <taxon>Pseudomonadati</taxon>
        <taxon>Pseudomonadota</taxon>
        <taxon>Betaproteobacteria</taxon>
        <taxon>Burkholderiales</taxon>
        <taxon>Sphaerotilaceae</taxon>
        <taxon>Leptothrix</taxon>
    </lineage>
</organism>